<feature type="compositionally biased region" description="Basic and acidic residues" evidence="1">
    <location>
        <begin position="1"/>
        <end position="28"/>
    </location>
</feature>
<keyword evidence="3" id="KW-1185">Reference proteome</keyword>
<proteinExistence type="predicted"/>
<dbReference type="InParanoid" id="A0A1V9XVW6"/>
<name>A0A1V9XVW6_9ACAR</name>
<feature type="region of interest" description="Disordered" evidence="1">
    <location>
        <begin position="49"/>
        <end position="70"/>
    </location>
</feature>
<sequence length="70" mass="7820">MTHEPHRCVSNRIEKDSEKQKRLYDDHCNGGTAGEVKQGGALVVEDITAESAPTHVEERDDNSNNQSKKE</sequence>
<accession>A0A1V9XVW6</accession>
<evidence type="ECO:0000256" key="1">
    <source>
        <dbReference type="SAM" id="MobiDB-lite"/>
    </source>
</evidence>
<organism evidence="2 3">
    <name type="scientific">Tropilaelaps mercedesae</name>
    <dbReference type="NCBI Taxonomy" id="418985"/>
    <lineage>
        <taxon>Eukaryota</taxon>
        <taxon>Metazoa</taxon>
        <taxon>Ecdysozoa</taxon>
        <taxon>Arthropoda</taxon>
        <taxon>Chelicerata</taxon>
        <taxon>Arachnida</taxon>
        <taxon>Acari</taxon>
        <taxon>Parasitiformes</taxon>
        <taxon>Mesostigmata</taxon>
        <taxon>Gamasina</taxon>
        <taxon>Dermanyssoidea</taxon>
        <taxon>Laelapidae</taxon>
        <taxon>Tropilaelaps</taxon>
    </lineage>
</organism>
<dbReference type="AlphaFoldDB" id="A0A1V9XVW6"/>
<dbReference type="Proteomes" id="UP000192247">
    <property type="component" value="Unassembled WGS sequence"/>
</dbReference>
<dbReference type="EMBL" id="MNPL01003284">
    <property type="protein sequence ID" value="OQR77647.1"/>
    <property type="molecule type" value="Genomic_DNA"/>
</dbReference>
<gene>
    <name evidence="2" type="ORF">BIW11_06942</name>
</gene>
<evidence type="ECO:0000313" key="2">
    <source>
        <dbReference type="EMBL" id="OQR77647.1"/>
    </source>
</evidence>
<protein>
    <submittedName>
        <fullName evidence="2">Uncharacterized protein</fullName>
    </submittedName>
</protein>
<comment type="caution">
    <text evidence="2">The sequence shown here is derived from an EMBL/GenBank/DDBJ whole genome shotgun (WGS) entry which is preliminary data.</text>
</comment>
<feature type="compositionally biased region" description="Basic and acidic residues" evidence="1">
    <location>
        <begin position="55"/>
        <end position="70"/>
    </location>
</feature>
<evidence type="ECO:0000313" key="3">
    <source>
        <dbReference type="Proteomes" id="UP000192247"/>
    </source>
</evidence>
<reference evidence="2 3" key="1">
    <citation type="journal article" date="2017" name="Gigascience">
        <title>Draft genome of the honey bee ectoparasitic mite, Tropilaelaps mercedesae, is shaped by the parasitic life history.</title>
        <authorList>
            <person name="Dong X."/>
            <person name="Armstrong S.D."/>
            <person name="Xia D."/>
            <person name="Makepeace B.L."/>
            <person name="Darby A.C."/>
            <person name="Kadowaki T."/>
        </authorList>
    </citation>
    <scope>NUCLEOTIDE SEQUENCE [LARGE SCALE GENOMIC DNA]</scope>
    <source>
        <strain evidence="2">Wuxi-XJTLU</strain>
    </source>
</reference>
<feature type="region of interest" description="Disordered" evidence="1">
    <location>
        <begin position="1"/>
        <end position="35"/>
    </location>
</feature>